<dbReference type="AlphaFoldDB" id="A0A915K4H8"/>
<feature type="transmembrane region" description="Helical" evidence="1">
    <location>
        <begin position="126"/>
        <end position="151"/>
    </location>
</feature>
<keyword evidence="2" id="KW-1185">Reference proteome</keyword>
<organism evidence="2 3">
    <name type="scientific">Romanomermis culicivorax</name>
    <name type="common">Nematode worm</name>
    <dbReference type="NCBI Taxonomy" id="13658"/>
    <lineage>
        <taxon>Eukaryota</taxon>
        <taxon>Metazoa</taxon>
        <taxon>Ecdysozoa</taxon>
        <taxon>Nematoda</taxon>
        <taxon>Enoplea</taxon>
        <taxon>Dorylaimia</taxon>
        <taxon>Mermithida</taxon>
        <taxon>Mermithoidea</taxon>
        <taxon>Mermithidae</taxon>
        <taxon>Romanomermis</taxon>
    </lineage>
</organism>
<proteinExistence type="predicted"/>
<sequence>RPSISSSTNLSSIDQSKLGIKTKTNSTTRIQMTQICSNNGGCHGSDGCNGGGDDESGEPPNITGRTVGGGLLAVMATAPTDPARDICVDDFSQDAKKCVYINEEGVFDFDLLLQNSLGEFGRYQQFIVWFLCIPACFLSAFGTLDMVFIAFTPSFLCDAPKSFADQYQSGSLTSDPPSWYGNNLSSPIFTINEDQCGFQVFWNDTNATFLPSKMDLKCSKFVYDKMYFQSTIVTEWNLVCEKAIAARSIVSLLNVAILFAAIYTVIEDK</sequence>
<dbReference type="Proteomes" id="UP000887565">
    <property type="component" value="Unplaced"/>
</dbReference>
<evidence type="ECO:0000313" key="2">
    <source>
        <dbReference type="Proteomes" id="UP000887565"/>
    </source>
</evidence>
<name>A0A915K4H8_ROMCU</name>
<keyword evidence="1" id="KW-0472">Membrane</keyword>
<evidence type="ECO:0000313" key="3">
    <source>
        <dbReference type="WBParaSite" id="nRc.2.0.1.t32755-RA"/>
    </source>
</evidence>
<keyword evidence="1" id="KW-1133">Transmembrane helix</keyword>
<dbReference type="WBParaSite" id="nRc.2.0.1.t32755-RA">
    <property type="protein sequence ID" value="nRc.2.0.1.t32755-RA"/>
    <property type="gene ID" value="nRc.2.0.1.g32755"/>
</dbReference>
<keyword evidence="1" id="KW-0812">Transmembrane</keyword>
<protein>
    <submittedName>
        <fullName evidence="3">Uncharacterized protein</fullName>
    </submittedName>
</protein>
<accession>A0A915K4H8</accession>
<feature type="transmembrane region" description="Helical" evidence="1">
    <location>
        <begin position="244"/>
        <end position="266"/>
    </location>
</feature>
<evidence type="ECO:0000256" key="1">
    <source>
        <dbReference type="SAM" id="Phobius"/>
    </source>
</evidence>
<reference evidence="3" key="1">
    <citation type="submission" date="2022-11" db="UniProtKB">
        <authorList>
            <consortium name="WormBaseParasite"/>
        </authorList>
    </citation>
    <scope>IDENTIFICATION</scope>
</reference>